<reference evidence="10" key="1">
    <citation type="submission" date="2022-07" db="EMBL/GenBank/DDBJ databases">
        <title>Genome Sequence of Physisporinus lineatus.</title>
        <authorList>
            <person name="Buettner E."/>
        </authorList>
    </citation>
    <scope>NUCLEOTIDE SEQUENCE</scope>
    <source>
        <strain evidence="10">VT162</strain>
    </source>
</reference>
<keyword evidence="4 7" id="KW-0378">Hydrolase</keyword>
<dbReference type="InterPro" id="IPR001969">
    <property type="entry name" value="Aspartic_peptidase_AS"/>
</dbReference>
<name>A0AAD5Y8P4_9APHY</name>
<evidence type="ECO:0000256" key="1">
    <source>
        <dbReference type="ARBA" id="ARBA00007447"/>
    </source>
</evidence>
<evidence type="ECO:0000256" key="5">
    <source>
        <dbReference type="PIRSR" id="PIRSR601461-1"/>
    </source>
</evidence>
<keyword evidence="11" id="KW-1185">Reference proteome</keyword>
<sequence>MLTIAFVLLSLNLLAATTPVDRGQRGDNRIWLRKTSTVSGKVKETIVNVEQVLSQLLQTYDKYRTGFDAYLANTGTEHPLAKGFHLIRPHSFEFNNTRRATGSDPLSDESNGLFWKGSITVGDPAQTFTVDFDTGSSDLFLPGPNCDSSCSGHTIYDPSTSSASSDQHKTYTLRYGDGSSVTGEEYTDTMSIAGITATNQAVGASATYSRGFSSSQFSADGLLGMAYQSISVYNSPPPFQSMVSQGQVDQPVFSFKLAPSGSELFLGGINENMYTGPITYVPVTFKAYWQVTLDTITADGSTAASYLRAIIDTGTTYILGDDANVRALYALIPGSQDASNVIGPGFYTFPCDSSPDVSFTFGGTAFAISPKLFNLGRLYSGSNDCVGAVIGGRQSFWIVGDTFLQGVYSIFDLGNDQVGFATLK</sequence>
<dbReference type="EMBL" id="JANAWD010000702">
    <property type="protein sequence ID" value="KAJ3476482.1"/>
    <property type="molecule type" value="Genomic_DNA"/>
</dbReference>
<dbReference type="Pfam" id="PF00026">
    <property type="entry name" value="Asp"/>
    <property type="match status" value="1"/>
</dbReference>
<evidence type="ECO:0000313" key="10">
    <source>
        <dbReference type="EMBL" id="KAJ3476482.1"/>
    </source>
</evidence>
<feature type="domain" description="Peptidase A1" evidence="9">
    <location>
        <begin position="115"/>
        <end position="421"/>
    </location>
</feature>
<evidence type="ECO:0000256" key="2">
    <source>
        <dbReference type="ARBA" id="ARBA00022670"/>
    </source>
</evidence>
<comment type="similarity">
    <text evidence="1 7">Belongs to the peptidase A1 family.</text>
</comment>
<evidence type="ECO:0000256" key="4">
    <source>
        <dbReference type="ARBA" id="ARBA00022801"/>
    </source>
</evidence>
<evidence type="ECO:0000313" key="11">
    <source>
        <dbReference type="Proteomes" id="UP001212997"/>
    </source>
</evidence>
<dbReference type="InterPro" id="IPR021109">
    <property type="entry name" value="Peptidase_aspartic_dom_sf"/>
</dbReference>
<dbReference type="PROSITE" id="PS00141">
    <property type="entry name" value="ASP_PROTEASE"/>
    <property type="match status" value="2"/>
</dbReference>
<feature type="disulfide bond" evidence="6">
    <location>
        <begin position="146"/>
        <end position="150"/>
    </location>
</feature>
<gene>
    <name evidence="10" type="ORF">NLI96_g11128</name>
</gene>
<dbReference type="InterPro" id="IPR001461">
    <property type="entry name" value="Aspartic_peptidase_A1"/>
</dbReference>
<feature type="active site" evidence="5">
    <location>
        <position position="312"/>
    </location>
</feature>
<feature type="active site" evidence="5">
    <location>
        <position position="133"/>
    </location>
</feature>
<dbReference type="SUPFAM" id="SSF50630">
    <property type="entry name" value="Acid proteases"/>
    <property type="match status" value="1"/>
</dbReference>
<keyword evidence="2 7" id="KW-0645">Protease</keyword>
<dbReference type="AlphaFoldDB" id="A0AAD5Y8P4"/>
<keyword evidence="3 7" id="KW-0064">Aspartyl protease</keyword>
<dbReference type="PROSITE" id="PS51767">
    <property type="entry name" value="PEPTIDASE_A1"/>
    <property type="match status" value="1"/>
</dbReference>
<dbReference type="GO" id="GO:0006508">
    <property type="term" value="P:proteolysis"/>
    <property type="evidence" value="ECO:0007669"/>
    <property type="project" value="UniProtKB-KW"/>
</dbReference>
<dbReference type="Gene3D" id="2.40.70.10">
    <property type="entry name" value="Acid Proteases"/>
    <property type="match status" value="2"/>
</dbReference>
<dbReference type="FunFam" id="2.40.70.10:FF:000115">
    <property type="entry name" value="Lysosomal aspartic protease"/>
    <property type="match status" value="1"/>
</dbReference>
<comment type="caution">
    <text evidence="10">The sequence shown here is derived from an EMBL/GenBank/DDBJ whole genome shotgun (WGS) entry which is preliminary data.</text>
</comment>
<feature type="signal peptide" evidence="8">
    <location>
        <begin position="1"/>
        <end position="17"/>
    </location>
</feature>
<evidence type="ECO:0000256" key="7">
    <source>
        <dbReference type="RuleBase" id="RU000454"/>
    </source>
</evidence>
<proteinExistence type="inferred from homology"/>
<protein>
    <recommendedName>
        <fullName evidence="9">Peptidase A1 domain-containing protein</fullName>
    </recommendedName>
</protein>
<evidence type="ECO:0000256" key="8">
    <source>
        <dbReference type="SAM" id="SignalP"/>
    </source>
</evidence>
<dbReference type="PANTHER" id="PTHR47966:SF51">
    <property type="entry name" value="BETA-SITE APP-CLEAVING ENZYME, ISOFORM A-RELATED"/>
    <property type="match status" value="1"/>
</dbReference>
<evidence type="ECO:0000259" key="9">
    <source>
        <dbReference type="PROSITE" id="PS51767"/>
    </source>
</evidence>
<dbReference type="InterPro" id="IPR033121">
    <property type="entry name" value="PEPTIDASE_A1"/>
</dbReference>
<evidence type="ECO:0000256" key="6">
    <source>
        <dbReference type="PIRSR" id="PIRSR601461-2"/>
    </source>
</evidence>
<evidence type="ECO:0000256" key="3">
    <source>
        <dbReference type="ARBA" id="ARBA00022750"/>
    </source>
</evidence>
<keyword evidence="8" id="KW-0732">Signal</keyword>
<dbReference type="PANTHER" id="PTHR47966">
    <property type="entry name" value="BETA-SITE APP-CLEAVING ENZYME, ISOFORM A-RELATED"/>
    <property type="match status" value="1"/>
</dbReference>
<dbReference type="CDD" id="cd05471">
    <property type="entry name" value="pepsin_like"/>
    <property type="match status" value="1"/>
</dbReference>
<dbReference type="Proteomes" id="UP001212997">
    <property type="component" value="Unassembled WGS sequence"/>
</dbReference>
<feature type="chain" id="PRO_5042234673" description="Peptidase A1 domain-containing protein" evidence="8">
    <location>
        <begin position="18"/>
        <end position="424"/>
    </location>
</feature>
<dbReference type="InterPro" id="IPR034164">
    <property type="entry name" value="Pepsin-like_dom"/>
</dbReference>
<keyword evidence="6" id="KW-1015">Disulfide bond</keyword>
<accession>A0AAD5Y8P4</accession>
<dbReference type="GO" id="GO:0004190">
    <property type="term" value="F:aspartic-type endopeptidase activity"/>
    <property type="evidence" value="ECO:0007669"/>
    <property type="project" value="UniProtKB-KW"/>
</dbReference>
<organism evidence="10 11">
    <name type="scientific">Meripilus lineatus</name>
    <dbReference type="NCBI Taxonomy" id="2056292"/>
    <lineage>
        <taxon>Eukaryota</taxon>
        <taxon>Fungi</taxon>
        <taxon>Dikarya</taxon>
        <taxon>Basidiomycota</taxon>
        <taxon>Agaricomycotina</taxon>
        <taxon>Agaricomycetes</taxon>
        <taxon>Polyporales</taxon>
        <taxon>Meripilaceae</taxon>
        <taxon>Meripilus</taxon>
    </lineage>
</organism>
<dbReference type="PRINTS" id="PR00792">
    <property type="entry name" value="PEPSIN"/>
</dbReference>